<feature type="compositionally biased region" description="Low complexity" evidence="1">
    <location>
        <begin position="346"/>
        <end position="356"/>
    </location>
</feature>
<keyword evidence="4" id="KW-1185">Reference proteome</keyword>
<feature type="region of interest" description="Disordered" evidence="1">
    <location>
        <begin position="136"/>
        <end position="198"/>
    </location>
</feature>
<dbReference type="RefSeq" id="XP_025596657.1">
    <property type="nucleotide sequence ID" value="XM_025742951.1"/>
</dbReference>
<feature type="compositionally biased region" description="Low complexity" evidence="1">
    <location>
        <begin position="450"/>
        <end position="462"/>
    </location>
</feature>
<name>A0A316Z5Z0_9BASI</name>
<feature type="region of interest" description="Disordered" evidence="1">
    <location>
        <begin position="210"/>
        <end position="252"/>
    </location>
</feature>
<feature type="compositionally biased region" description="Low complexity" evidence="1">
    <location>
        <begin position="645"/>
        <end position="659"/>
    </location>
</feature>
<sequence length="686" mass="68699">MTLSPPLGAASPAATSTALSLGELLPALPPPVGREAESGTPSAEHLAAASHVRSALRVPRDRALLLRTEEEWRRASAAPSWSHPPSPAHERALLTSLATLMRLRASESNGDSTLLISRTTAALNPTPVIEMFAPPSPPAMRLLPRPGASSDAPAAPGPSTAISAGAPLQIMRRAPASSSSRTSSTASRPAPPSISEREAAYRAARERIFGAPSAEDAETAAASGSSSVRKEARAARASPQPSTQSQGELSHEASAWTGYPLAATGDVRASGDTDAFSPFAPSAPTSRSASAESSGLAPSAGAAAEAYPDARIQHYDPSFGDTRQSYGAAHPGYGPAGTYWPPPGATAPHAGAQGAPQNGSQWSSERHAPWGVPPPHMQPGGWSGGAGPSRPPPTSMGVAYGDAQQPTPASRLDLPGALGRRQQAGAGRLYDPNSSGGDSQSRTGLSGRLTAASSANTSGNASPALRPAHVSGPVMRTLPPTFVMPSTPASAGSSSSNTSPGAASPSSSQGRRSKVLPHPSLPARPDWVTVTPPTASAAPSISTPGSSSSGSSSTGPTSRDGASAASGASVASGARSGRSTPSGVSSLPRPPHMPHPPHHSSSGSTSSSTAAAAAAHLPPNPTLTWDAPVAPSPAPHVRRPTGERSSPSSLPRPPASASLPPTPRTVSSNGPPSRSSADFPPLGGAS</sequence>
<feature type="domain" description="SUZ" evidence="2">
    <location>
        <begin position="142"/>
        <end position="213"/>
    </location>
</feature>
<dbReference type="EMBL" id="KZ819299">
    <property type="protein sequence ID" value="PWN96378.1"/>
    <property type="molecule type" value="Genomic_DNA"/>
</dbReference>
<feature type="compositionally biased region" description="Polar residues" evidence="1">
    <location>
        <begin position="432"/>
        <end position="444"/>
    </location>
</feature>
<dbReference type="GeneID" id="37270495"/>
<feature type="compositionally biased region" description="Low complexity" evidence="1">
    <location>
        <begin position="275"/>
        <end position="306"/>
    </location>
</feature>
<feature type="compositionally biased region" description="Low complexity" evidence="1">
    <location>
        <begin position="531"/>
        <end position="579"/>
    </location>
</feature>
<evidence type="ECO:0000259" key="2">
    <source>
        <dbReference type="PROSITE" id="PS51673"/>
    </source>
</evidence>
<dbReference type="Proteomes" id="UP000245946">
    <property type="component" value="Unassembled WGS sequence"/>
</dbReference>
<accession>A0A316Z5Z0</accession>
<feature type="compositionally biased region" description="Low complexity" evidence="1">
    <location>
        <begin position="416"/>
        <end position="429"/>
    </location>
</feature>
<dbReference type="Pfam" id="PF12752">
    <property type="entry name" value="SUZ"/>
    <property type="match status" value="1"/>
</dbReference>
<organism evidence="3 4">
    <name type="scientific">Tilletiopsis washingtonensis</name>
    <dbReference type="NCBI Taxonomy" id="58919"/>
    <lineage>
        <taxon>Eukaryota</taxon>
        <taxon>Fungi</taxon>
        <taxon>Dikarya</taxon>
        <taxon>Basidiomycota</taxon>
        <taxon>Ustilaginomycotina</taxon>
        <taxon>Exobasidiomycetes</taxon>
        <taxon>Entylomatales</taxon>
        <taxon>Entylomatales incertae sedis</taxon>
        <taxon>Tilletiopsis</taxon>
    </lineage>
</organism>
<dbReference type="PROSITE" id="PS51673">
    <property type="entry name" value="SUZ"/>
    <property type="match status" value="1"/>
</dbReference>
<feature type="compositionally biased region" description="Low complexity" evidence="1">
    <location>
        <begin position="326"/>
        <end position="337"/>
    </location>
</feature>
<feature type="compositionally biased region" description="Low complexity" evidence="1">
    <location>
        <begin position="210"/>
        <end position="227"/>
    </location>
</feature>
<evidence type="ECO:0000256" key="1">
    <source>
        <dbReference type="SAM" id="MobiDB-lite"/>
    </source>
</evidence>
<feature type="region of interest" description="Disordered" evidence="1">
    <location>
        <begin position="270"/>
        <end position="686"/>
    </location>
</feature>
<evidence type="ECO:0000313" key="4">
    <source>
        <dbReference type="Proteomes" id="UP000245946"/>
    </source>
</evidence>
<feature type="compositionally biased region" description="Low complexity" evidence="1">
    <location>
        <begin position="599"/>
        <end position="617"/>
    </location>
</feature>
<protein>
    <recommendedName>
        <fullName evidence="2">SUZ domain-containing protein</fullName>
    </recommendedName>
</protein>
<feature type="compositionally biased region" description="Low complexity" evidence="1">
    <location>
        <begin position="144"/>
        <end position="161"/>
    </location>
</feature>
<dbReference type="STRING" id="58919.A0A316Z5Z0"/>
<feature type="compositionally biased region" description="Polar residues" evidence="1">
    <location>
        <begin position="239"/>
        <end position="248"/>
    </location>
</feature>
<gene>
    <name evidence="3" type="ORF">FA09DRAFT_331272</name>
</gene>
<feature type="compositionally biased region" description="Low complexity" evidence="1">
    <location>
        <begin position="485"/>
        <end position="508"/>
    </location>
</feature>
<feature type="compositionally biased region" description="Polar residues" evidence="1">
    <location>
        <begin position="666"/>
        <end position="676"/>
    </location>
</feature>
<dbReference type="InterPro" id="IPR024771">
    <property type="entry name" value="SUZ"/>
</dbReference>
<feature type="compositionally biased region" description="Low complexity" evidence="1">
    <location>
        <begin position="172"/>
        <end position="188"/>
    </location>
</feature>
<dbReference type="AlphaFoldDB" id="A0A316Z5Z0"/>
<reference evidence="3 4" key="1">
    <citation type="journal article" date="2018" name="Mol. Biol. Evol.">
        <title>Broad Genomic Sampling Reveals a Smut Pathogenic Ancestry of the Fungal Clade Ustilaginomycotina.</title>
        <authorList>
            <person name="Kijpornyongpan T."/>
            <person name="Mondo S.J."/>
            <person name="Barry K."/>
            <person name="Sandor L."/>
            <person name="Lee J."/>
            <person name="Lipzen A."/>
            <person name="Pangilinan J."/>
            <person name="LaButti K."/>
            <person name="Hainaut M."/>
            <person name="Henrissat B."/>
            <person name="Grigoriev I.V."/>
            <person name="Spatafora J.W."/>
            <person name="Aime M.C."/>
        </authorList>
    </citation>
    <scope>NUCLEOTIDE SEQUENCE [LARGE SCALE GENOMIC DNA]</scope>
    <source>
        <strain evidence="3 4">MCA 4186</strain>
    </source>
</reference>
<proteinExistence type="predicted"/>
<evidence type="ECO:0000313" key="3">
    <source>
        <dbReference type="EMBL" id="PWN96378.1"/>
    </source>
</evidence>